<dbReference type="EMBL" id="JAKWBI020000140">
    <property type="protein sequence ID" value="KAJ2901733.1"/>
    <property type="molecule type" value="Genomic_DNA"/>
</dbReference>
<protein>
    <recommendedName>
        <fullName evidence="3">SET domain-containing protein</fullName>
    </recommendedName>
</protein>
<dbReference type="GO" id="GO:0016279">
    <property type="term" value="F:protein-lysine N-methyltransferase activity"/>
    <property type="evidence" value="ECO:0007669"/>
    <property type="project" value="TreeGrafter"/>
</dbReference>
<evidence type="ECO:0008006" key="3">
    <source>
        <dbReference type="Google" id="ProtNLM"/>
    </source>
</evidence>
<dbReference type="AlphaFoldDB" id="A0AAD5RR55"/>
<dbReference type="PANTHER" id="PTHR13271:SF137">
    <property type="entry name" value="SET DOMAIN-CONTAINING PROTEIN"/>
    <property type="match status" value="1"/>
</dbReference>
<sequence length="366" mass="41757">MTVHEDFLSWAKNKGVKYTGIRPRSRETIISVPVKALHTLETVKEEIAEKLITDDVSVQGILAADMMVGSAANLATWIAVLPARVDLEVGMPILWPQELQELLPKTAKTILRKQQTKFRRDADKVLAAFSHFNNCIMAGEHNYLSKWLLIGTRTFYYITPSRENLSFDDCLALTPLADLFNHANSGCQVSFSSKSYKVTANRAYHTSEEIYVCYGNHSNDFLIEYGFVLAENRWDEICLDEVIIPALSEQQKAELKTTGYLGNYMLDAETAGCFRTQVALRLMVSSRDEWQSFLNSGDGIASQAKVDILLAQLIDIFLRRIQEKLQRINNLHHIGQERQRRLLARRWEQIKTLFKKSAKSLRCYST</sequence>
<proteinExistence type="predicted"/>
<dbReference type="InterPro" id="IPR046341">
    <property type="entry name" value="SET_dom_sf"/>
</dbReference>
<organism evidence="1 2">
    <name type="scientific">Zalerion maritima</name>
    <dbReference type="NCBI Taxonomy" id="339359"/>
    <lineage>
        <taxon>Eukaryota</taxon>
        <taxon>Fungi</taxon>
        <taxon>Dikarya</taxon>
        <taxon>Ascomycota</taxon>
        <taxon>Pezizomycotina</taxon>
        <taxon>Sordariomycetes</taxon>
        <taxon>Lulworthiomycetidae</taxon>
        <taxon>Lulworthiales</taxon>
        <taxon>Lulworthiaceae</taxon>
        <taxon>Zalerion</taxon>
    </lineage>
</organism>
<gene>
    <name evidence="1" type="ORF">MKZ38_001504</name>
</gene>
<dbReference type="InterPro" id="IPR050600">
    <property type="entry name" value="SETD3_SETD6_MTase"/>
</dbReference>
<comment type="caution">
    <text evidence="1">The sequence shown here is derived from an EMBL/GenBank/DDBJ whole genome shotgun (WGS) entry which is preliminary data.</text>
</comment>
<dbReference type="SUPFAM" id="SSF82199">
    <property type="entry name" value="SET domain"/>
    <property type="match status" value="1"/>
</dbReference>
<dbReference type="Gene3D" id="3.90.1410.10">
    <property type="entry name" value="set domain protein methyltransferase, domain 1"/>
    <property type="match status" value="1"/>
</dbReference>
<dbReference type="PANTHER" id="PTHR13271">
    <property type="entry name" value="UNCHARACTERIZED PUTATIVE METHYLTRANSFERASE"/>
    <property type="match status" value="1"/>
</dbReference>
<evidence type="ECO:0000313" key="1">
    <source>
        <dbReference type="EMBL" id="KAJ2901733.1"/>
    </source>
</evidence>
<keyword evidence="2" id="KW-1185">Reference proteome</keyword>
<name>A0AAD5RR55_9PEZI</name>
<evidence type="ECO:0000313" key="2">
    <source>
        <dbReference type="Proteomes" id="UP001201980"/>
    </source>
</evidence>
<reference evidence="1" key="1">
    <citation type="submission" date="2022-07" db="EMBL/GenBank/DDBJ databases">
        <title>Draft genome sequence of Zalerion maritima ATCC 34329, a (micro)plastics degrading marine fungus.</title>
        <authorList>
            <person name="Paco A."/>
            <person name="Goncalves M.F.M."/>
            <person name="Rocha-Santos T.A.P."/>
            <person name="Alves A."/>
        </authorList>
    </citation>
    <scope>NUCLEOTIDE SEQUENCE</scope>
    <source>
        <strain evidence="1">ATCC 34329</strain>
    </source>
</reference>
<accession>A0AAD5RR55</accession>
<dbReference type="Proteomes" id="UP001201980">
    <property type="component" value="Unassembled WGS sequence"/>
</dbReference>